<name>A0ABR4IH03_9EURO</name>
<keyword evidence="2" id="KW-0732">Signal</keyword>
<reference evidence="3 4" key="1">
    <citation type="submission" date="2024-07" db="EMBL/GenBank/DDBJ databases">
        <title>Section-level genome sequencing and comparative genomics of Aspergillus sections Usti and Cavernicolus.</title>
        <authorList>
            <consortium name="Lawrence Berkeley National Laboratory"/>
            <person name="Nybo J.L."/>
            <person name="Vesth T.C."/>
            <person name="Theobald S."/>
            <person name="Frisvad J.C."/>
            <person name="Larsen T.O."/>
            <person name="Kjaerboelling I."/>
            <person name="Rothschild-Mancinelli K."/>
            <person name="Lyhne E.K."/>
            <person name="Kogle M.E."/>
            <person name="Barry K."/>
            <person name="Clum A."/>
            <person name="Na H."/>
            <person name="Ledsgaard L."/>
            <person name="Lin J."/>
            <person name="Lipzen A."/>
            <person name="Kuo A."/>
            <person name="Riley R."/>
            <person name="Mondo S."/>
            <person name="LaButti K."/>
            <person name="Haridas S."/>
            <person name="Pangalinan J."/>
            <person name="Salamov A.A."/>
            <person name="Simmons B.A."/>
            <person name="Magnuson J.K."/>
            <person name="Chen J."/>
            <person name="Drula E."/>
            <person name="Henrissat B."/>
            <person name="Wiebenga A."/>
            <person name="Lubbers R.J."/>
            <person name="Gomes A.C."/>
            <person name="Makela M.R."/>
            <person name="Stajich J."/>
            <person name="Grigoriev I.V."/>
            <person name="Mortensen U.H."/>
            <person name="De vries R.P."/>
            <person name="Baker S.E."/>
            <person name="Andersen M.R."/>
        </authorList>
    </citation>
    <scope>NUCLEOTIDE SEQUENCE [LARGE SCALE GENOMIC DNA]</scope>
    <source>
        <strain evidence="3 4">CBS 600.67</strain>
    </source>
</reference>
<evidence type="ECO:0000313" key="4">
    <source>
        <dbReference type="Proteomes" id="UP001610335"/>
    </source>
</evidence>
<feature type="region of interest" description="Disordered" evidence="1">
    <location>
        <begin position="67"/>
        <end position="112"/>
    </location>
</feature>
<proteinExistence type="predicted"/>
<dbReference type="EMBL" id="JBFXLS010000027">
    <property type="protein sequence ID" value="KAL2827041.1"/>
    <property type="molecule type" value="Genomic_DNA"/>
</dbReference>
<evidence type="ECO:0000256" key="1">
    <source>
        <dbReference type="SAM" id="MobiDB-lite"/>
    </source>
</evidence>
<organism evidence="3 4">
    <name type="scientific">Aspergillus cavernicola</name>
    <dbReference type="NCBI Taxonomy" id="176166"/>
    <lineage>
        <taxon>Eukaryota</taxon>
        <taxon>Fungi</taxon>
        <taxon>Dikarya</taxon>
        <taxon>Ascomycota</taxon>
        <taxon>Pezizomycotina</taxon>
        <taxon>Eurotiomycetes</taxon>
        <taxon>Eurotiomycetidae</taxon>
        <taxon>Eurotiales</taxon>
        <taxon>Aspergillaceae</taxon>
        <taxon>Aspergillus</taxon>
        <taxon>Aspergillus subgen. Nidulantes</taxon>
    </lineage>
</organism>
<sequence>MHTSAILAFALALTSHAFPIAQPSLNTTVQRRSPEYDVVNVGGIPSPPNSEPAPPAVIETVIETVTAPGTPPQTVTVTIPQTSTPSPSSSSALWTTSTPSITPTPTAVPGEEETLPSGFTAMDRLARAFGKSIDAHLRARGGASTADLKARGNVTTAYSQLSARGVNGTTTEHAQFARGLNVTETGTASLKARGWNGTVLKA</sequence>
<gene>
    <name evidence="3" type="ORF">BDW59DRAFT_144584</name>
</gene>
<accession>A0ABR4IH03</accession>
<feature type="signal peptide" evidence="2">
    <location>
        <begin position="1"/>
        <end position="17"/>
    </location>
</feature>
<dbReference type="Proteomes" id="UP001610335">
    <property type="component" value="Unassembled WGS sequence"/>
</dbReference>
<evidence type="ECO:0000313" key="3">
    <source>
        <dbReference type="EMBL" id="KAL2827041.1"/>
    </source>
</evidence>
<comment type="caution">
    <text evidence="3">The sequence shown here is derived from an EMBL/GenBank/DDBJ whole genome shotgun (WGS) entry which is preliminary data.</text>
</comment>
<feature type="compositionally biased region" description="Low complexity" evidence="1">
    <location>
        <begin position="67"/>
        <end position="105"/>
    </location>
</feature>
<keyword evidence="4" id="KW-1185">Reference proteome</keyword>
<feature type="chain" id="PRO_5045871907" evidence="2">
    <location>
        <begin position="18"/>
        <end position="202"/>
    </location>
</feature>
<protein>
    <submittedName>
        <fullName evidence="3">Uncharacterized protein</fullName>
    </submittedName>
</protein>
<evidence type="ECO:0000256" key="2">
    <source>
        <dbReference type="SAM" id="SignalP"/>
    </source>
</evidence>